<dbReference type="InterPro" id="IPR001036">
    <property type="entry name" value="Acrflvin-R"/>
</dbReference>
<evidence type="ECO:0000256" key="5">
    <source>
        <dbReference type="ARBA" id="ARBA00022692"/>
    </source>
</evidence>
<evidence type="ECO:0000256" key="1">
    <source>
        <dbReference type="ARBA" id="ARBA00004651"/>
    </source>
</evidence>
<dbReference type="InterPro" id="IPR004763">
    <property type="entry name" value="CusA-like"/>
</dbReference>
<feature type="transmembrane region" description="Helical" evidence="8">
    <location>
        <begin position="544"/>
        <end position="563"/>
    </location>
</feature>
<comment type="similarity">
    <text evidence="2">Belongs to the resistance-nodulation-cell division (RND) (TC 2.A.6) family.</text>
</comment>
<dbReference type="SUPFAM" id="SSF82866">
    <property type="entry name" value="Multidrug efflux transporter AcrB transmembrane domain"/>
    <property type="match status" value="2"/>
</dbReference>
<feature type="transmembrane region" description="Helical" evidence="8">
    <location>
        <begin position="482"/>
        <end position="505"/>
    </location>
</feature>
<keyword evidence="3" id="KW-0813">Transport</keyword>
<feature type="transmembrane region" description="Helical" evidence="8">
    <location>
        <begin position="368"/>
        <end position="389"/>
    </location>
</feature>
<feature type="transmembrane region" description="Helical" evidence="8">
    <location>
        <begin position="968"/>
        <end position="987"/>
    </location>
</feature>
<dbReference type="InterPro" id="IPR027463">
    <property type="entry name" value="AcrB_DN_DC_subdom"/>
</dbReference>
<dbReference type="GO" id="GO:0008324">
    <property type="term" value="F:monoatomic cation transmembrane transporter activity"/>
    <property type="evidence" value="ECO:0007669"/>
    <property type="project" value="InterPro"/>
</dbReference>
<evidence type="ECO:0000256" key="7">
    <source>
        <dbReference type="ARBA" id="ARBA00023136"/>
    </source>
</evidence>
<accession>A0A9D7PPZ1</accession>
<feature type="transmembrane region" description="Helical" evidence="8">
    <location>
        <begin position="450"/>
        <end position="470"/>
    </location>
</feature>
<dbReference type="Gene3D" id="3.30.70.1320">
    <property type="entry name" value="Multidrug efflux transporter AcrB pore domain like"/>
    <property type="match status" value="1"/>
</dbReference>
<proteinExistence type="inferred from homology"/>
<feature type="transmembrane region" description="Helical" evidence="8">
    <location>
        <begin position="919"/>
        <end position="939"/>
    </location>
</feature>
<sequence length="1043" mass="111975">MSLFATVVEKSLSQRLLVLAAALVLVLYGVLVVQKTPIDVFPDLNKPTVSLMTEAGGMAPEEVETLITFPVETAMNGMPGVASVRSVSSAGLSFVYVQFDWDTDIYRARQMVAERLTLVQGQLPTGAAVHMGPVASIMGEILLIAVPFTPPTDAAPGSAMATREYADWVLRPRLLNIAGVAQVIPIGGEVRQFQVQPDTARMAELGITLDMLERTLRGFAANTSGGFLELNSREYLIRNIGRTHRLEDLQRLSLTARNGQSILLGQIASVRFAAAVKRGDAGLNGQPAVILSVQKQPAADTVVLTRQIEAALAELNNALPAGIAAPRVTFRQADFIEASIHNLEIKLAGASVFVAAVLYLFLGNLRATLISLTAIPISILTAALVFRYFGMSINTMTLGGLAIAIGELVDDAVVDLENIIRRLRENRRQAVPAPLLQVIVGASNEVRSSIVISTLIIALVFVPLFALPGLEGRFFVPLGVAYLTAILASLVVSITLTPVLAWYLLRNGGAAEVHHPQGDTRFVAWLKRHYRPWLERALVSRKRVIAAAALAALLAATSVPFFATTFLPTFNEGAAFVSLRLNPGITLAESVRIGALAEQLVAEVPEVSYVGRRSGRAELDEHAEGVHVSELDMRLKPGRPPSEIYADLRARLASLPAAVSIGQPLSHRIDHMLSGVRAQIAIRIVGDDLDVLRGEAAALRDRLAGIPGLADLELEKQVLAPQIKVRLDYARAEQYGVSPAMLLRQLQTLIDGEHLGQVIEGARRFALVLRLPDDARGLSGLANLMIETPNGRVPLSRVASIEEGDGPNQISRDNGRRRIVLSANAQGRPLSDVVADVRTVLAETKLPAGYHFSIDGQFRAQEEAARIIGVLALISFGLIFVVLYSRYRSAVLAGLVIANVPLALIGSVVGLWISGQPLSIATLIGFITLAGIATRNGILKLSHYANLARFEGEVFGQNLIVRGSLERLTPVLMTALVAAFALAPLLFEAEAPGTEILHPVAVVIFSGLISSTLLDAFVTPALFFSFGERPLKRLLEAPSGEAF</sequence>
<dbReference type="PANTHER" id="PTHR32063:SF4">
    <property type="entry name" value="SLR6043 PROTEIN"/>
    <property type="match status" value="1"/>
</dbReference>
<feature type="transmembrane region" description="Helical" evidence="8">
    <location>
        <begin position="345"/>
        <end position="362"/>
    </location>
</feature>
<dbReference type="PANTHER" id="PTHR32063">
    <property type="match status" value="1"/>
</dbReference>
<dbReference type="Gene3D" id="3.30.2090.10">
    <property type="entry name" value="Multidrug efflux transporter AcrB TolC docking domain, DN and DC subdomains"/>
    <property type="match status" value="2"/>
</dbReference>
<dbReference type="Proteomes" id="UP000886689">
    <property type="component" value="Unassembled WGS sequence"/>
</dbReference>
<dbReference type="EMBL" id="JADJUC010000004">
    <property type="protein sequence ID" value="MBK8523575.1"/>
    <property type="molecule type" value="Genomic_DNA"/>
</dbReference>
<organism evidence="9 10">
    <name type="scientific">Candidatus Proximibacter danicus</name>
    <dbReference type="NCBI Taxonomy" id="2954365"/>
    <lineage>
        <taxon>Bacteria</taxon>
        <taxon>Pseudomonadati</taxon>
        <taxon>Pseudomonadota</taxon>
        <taxon>Betaproteobacteria</taxon>
        <taxon>Candidatus Proximibacter</taxon>
    </lineage>
</organism>
<feature type="transmembrane region" description="Helical" evidence="8">
    <location>
        <begin position="864"/>
        <end position="884"/>
    </location>
</feature>
<comment type="subcellular location">
    <subcellularLocation>
        <location evidence="1">Cell membrane</location>
        <topology evidence="1">Multi-pass membrane protein</topology>
    </subcellularLocation>
</comment>
<keyword evidence="7 8" id="KW-0472">Membrane</keyword>
<dbReference type="NCBIfam" id="TIGR00914">
    <property type="entry name" value="2A0601"/>
    <property type="match status" value="1"/>
</dbReference>
<dbReference type="AlphaFoldDB" id="A0A9D7PPZ1"/>
<dbReference type="Gene3D" id="1.20.1640.10">
    <property type="entry name" value="Multidrug efflux transporter AcrB transmembrane domain"/>
    <property type="match status" value="2"/>
</dbReference>
<dbReference type="GO" id="GO:0042910">
    <property type="term" value="F:xenobiotic transmembrane transporter activity"/>
    <property type="evidence" value="ECO:0007669"/>
    <property type="project" value="TreeGrafter"/>
</dbReference>
<keyword evidence="6 8" id="KW-1133">Transmembrane helix</keyword>
<dbReference type="SUPFAM" id="SSF82693">
    <property type="entry name" value="Multidrug efflux transporter AcrB pore domain, PN1, PN2, PC1 and PC2 subdomains"/>
    <property type="match status" value="2"/>
</dbReference>
<comment type="caution">
    <text evidence="9">The sequence shown here is derived from an EMBL/GenBank/DDBJ whole genome shotgun (WGS) entry which is preliminary data.</text>
</comment>
<name>A0A9D7PPZ1_9PROT</name>
<dbReference type="Gene3D" id="3.30.70.1440">
    <property type="entry name" value="Multidrug efflux transporter AcrB pore domain"/>
    <property type="match status" value="1"/>
</dbReference>
<protein>
    <submittedName>
        <fullName evidence="9">Efflux RND transporter permease subunit</fullName>
    </submittedName>
</protein>
<evidence type="ECO:0000256" key="6">
    <source>
        <dbReference type="ARBA" id="ARBA00022989"/>
    </source>
</evidence>
<evidence type="ECO:0000256" key="2">
    <source>
        <dbReference type="ARBA" id="ARBA00010942"/>
    </source>
</evidence>
<evidence type="ECO:0000313" key="10">
    <source>
        <dbReference type="Proteomes" id="UP000886689"/>
    </source>
</evidence>
<evidence type="ECO:0000256" key="3">
    <source>
        <dbReference type="ARBA" id="ARBA00022448"/>
    </source>
</evidence>
<dbReference type="Pfam" id="PF00873">
    <property type="entry name" value="ACR_tran"/>
    <property type="match status" value="1"/>
</dbReference>
<keyword evidence="5 8" id="KW-0812">Transmembrane</keyword>
<evidence type="ECO:0000313" key="9">
    <source>
        <dbReference type="EMBL" id="MBK8523575.1"/>
    </source>
</evidence>
<feature type="transmembrane region" description="Helical" evidence="8">
    <location>
        <begin position="891"/>
        <end position="913"/>
    </location>
</feature>
<dbReference type="Gene3D" id="3.30.70.1430">
    <property type="entry name" value="Multidrug efflux transporter AcrB pore domain"/>
    <property type="match status" value="2"/>
</dbReference>
<evidence type="ECO:0000256" key="8">
    <source>
        <dbReference type="SAM" id="Phobius"/>
    </source>
</evidence>
<keyword evidence="4" id="KW-1003">Cell membrane</keyword>
<feature type="transmembrane region" description="Helical" evidence="8">
    <location>
        <begin position="999"/>
        <end position="1024"/>
    </location>
</feature>
<dbReference type="PRINTS" id="PR00702">
    <property type="entry name" value="ACRIFLAVINRP"/>
</dbReference>
<gene>
    <name evidence="9" type="ORF">IPL58_05285</name>
</gene>
<evidence type="ECO:0000256" key="4">
    <source>
        <dbReference type="ARBA" id="ARBA00022475"/>
    </source>
</evidence>
<dbReference type="SUPFAM" id="SSF82714">
    <property type="entry name" value="Multidrug efflux transporter AcrB TolC docking domain, DN and DC subdomains"/>
    <property type="match status" value="2"/>
</dbReference>
<feature type="transmembrane region" description="Helical" evidence="8">
    <location>
        <begin position="12"/>
        <end position="33"/>
    </location>
</feature>
<reference evidence="9" key="1">
    <citation type="submission" date="2020-10" db="EMBL/GenBank/DDBJ databases">
        <title>Connecting structure to function with the recovery of over 1000 high-quality activated sludge metagenome-assembled genomes encoding full-length rRNA genes using long-read sequencing.</title>
        <authorList>
            <person name="Singleton C.M."/>
            <person name="Petriglieri F."/>
            <person name="Kristensen J.M."/>
            <person name="Kirkegaard R.H."/>
            <person name="Michaelsen T.Y."/>
            <person name="Andersen M.H."/>
            <person name="Karst S.M."/>
            <person name="Dueholm M.S."/>
            <person name="Nielsen P.H."/>
            <person name="Albertsen M."/>
        </authorList>
    </citation>
    <scope>NUCLEOTIDE SEQUENCE</scope>
    <source>
        <strain evidence="9">Hirt_18-Q3-R61-65_BATAC.395</strain>
    </source>
</reference>
<dbReference type="GO" id="GO:0005886">
    <property type="term" value="C:plasma membrane"/>
    <property type="evidence" value="ECO:0007669"/>
    <property type="project" value="UniProtKB-SubCell"/>
</dbReference>